<dbReference type="KEGG" id="vg:26628938"/>
<gene>
    <name evidence="2" type="ORF">JWAP_00032</name>
</gene>
<keyword evidence="3" id="KW-1185">Reference proteome</keyword>
<dbReference type="RefSeq" id="YP_009201766.1">
    <property type="nucleotide sequence ID" value="NC_028834.1"/>
</dbReference>
<keyword evidence="1" id="KW-0812">Transmembrane</keyword>
<dbReference type="GeneID" id="26628938"/>
<organism evidence="2 3">
    <name type="scientific">Achromobacter phage 83-24</name>
    <dbReference type="NCBI Taxonomy" id="1589747"/>
    <lineage>
        <taxon>Viruses</taxon>
        <taxon>Duplodnaviria</taxon>
        <taxon>Heunggongvirae</taxon>
        <taxon>Uroviricota</taxon>
        <taxon>Caudoviricetes</taxon>
        <taxon>Steinhofvirus</taxon>
        <taxon>Steinhofvirus sv8324</taxon>
    </lineage>
</organism>
<sequence>MKLSPKVYVLVTLAVIGLAAWLYTWRISAAEQRGYDKAQAEQTKATLDQSEANRAKEEDWKRKWNEVQKTLAQERENARLARIAADSRYFRLQESIATEAAGAAALAKSAGISVRGSSSVWVVLREVLERYREVAGDADRYTSTIREARGWANIVEESK</sequence>
<evidence type="ECO:0000313" key="2">
    <source>
        <dbReference type="EMBL" id="AJD82865.1"/>
    </source>
</evidence>
<keyword evidence="1" id="KW-0472">Membrane</keyword>
<protein>
    <submittedName>
        <fullName evidence="2">Uncharacterized protein</fullName>
    </submittedName>
</protein>
<keyword evidence="1" id="KW-1133">Transmembrane helix</keyword>
<reference evidence="2 3" key="1">
    <citation type="submission" date="2014-11" db="EMBL/GenBank/DDBJ databases">
        <title>Characterization and genome comparisons of three Achromobacter phages of the Siphoviridae family.</title>
        <authorList>
            <person name="Dreiseikelmann B."/>
            <person name="Bunk B."/>
            <person name="Rohde M."/>
            <person name="Wittmann J."/>
        </authorList>
    </citation>
    <scope>NUCLEOTIDE SEQUENCE [LARGE SCALE GENOMIC DNA]</scope>
</reference>
<evidence type="ECO:0000256" key="1">
    <source>
        <dbReference type="SAM" id="Phobius"/>
    </source>
</evidence>
<feature type="transmembrane region" description="Helical" evidence="1">
    <location>
        <begin position="7"/>
        <end position="25"/>
    </location>
</feature>
<evidence type="ECO:0000313" key="3">
    <source>
        <dbReference type="Proteomes" id="UP000031726"/>
    </source>
</evidence>
<dbReference type="Proteomes" id="UP000031726">
    <property type="component" value="Segment"/>
</dbReference>
<dbReference type="EMBL" id="KP202970">
    <property type="protein sequence ID" value="AJD82865.1"/>
    <property type="molecule type" value="Genomic_DNA"/>
</dbReference>
<name>A0A0B5A5A6_9CAUD</name>
<dbReference type="OrthoDB" id="34783at10239"/>
<proteinExistence type="predicted"/>
<accession>A0A0B5A5A6</accession>